<dbReference type="SMART" id="SM00324">
    <property type="entry name" value="RhoGAP"/>
    <property type="match status" value="1"/>
</dbReference>
<dbReference type="RefSeq" id="XP_009039784.1">
    <property type="nucleotide sequence ID" value="XM_009041536.1"/>
</dbReference>
<reference evidence="3 4" key="1">
    <citation type="journal article" date="2011" name="Proc. Natl. Acad. Sci. U.S.A.">
        <title>Niche of harmful alga Aureococcus anophagefferens revealed through ecogenomics.</title>
        <authorList>
            <person name="Gobler C.J."/>
            <person name="Berry D.L."/>
            <person name="Dyhrman S.T."/>
            <person name="Wilhelm S.W."/>
            <person name="Salamov A."/>
            <person name="Lobanov A.V."/>
            <person name="Zhang Y."/>
            <person name="Collier J.L."/>
            <person name="Wurch L.L."/>
            <person name="Kustka A.B."/>
            <person name="Dill B.D."/>
            <person name="Shah M."/>
            <person name="VerBerkmoes N.C."/>
            <person name="Kuo A."/>
            <person name="Terry A."/>
            <person name="Pangilinan J."/>
            <person name="Lindquist E.A."/>
            <person name="Lucas S."/>
            <person name="Paulsen I.T."/>
            <person name="Hattenrath-Lehmann T.K."/>
            <person name="Talmage S.C."/>
            <person name="Walker E.A."/>
            <person name="Koch F."/>
            <person name="Burson A.M."/>
            <person name="Marcoval M.A."/>
            <person name="Tang Y.Z."/>
            <person name="Lecleir G.R."/>
            <person name="Coyne K.J."/>
            <person name="Berg G.M."/>
            <person name="Bertrand E.M."/>
            <person name="Saito M.A."/>
            <person name="Gladyshev V.N."/>
            <person name="Grigoriev I.V."/>
        </authorList>
    </citation>
    <scope>NUCLEOTIDE SEQUENCE [LARGE SCALE GENOMIC DNA]</scope>
    <source>
        <strain evidence="4">CCMP 1984</strain>
    </source>
</reference>
<feature type="region of interest" description="Disordered" evidence="1">
    <location>
        <begin position="1062"/>
        <end position="1096"/>
    </location>
</feature>
<dbReference type="EMBL" id="GL833140">
    <property type="protein sequence ID" value="EGB05657.1"/>
    <property type="molecule type" value="Genomic_DNA"/>
</dbReference>
<evidence type="ECO:0000259" key="2">
    <source>
        <dbReference type="SMART" id="SM00324"/>
    </source>
</evidence>
<dbReference type="Gene3D" id="1.10.555.10">
    <property type="entry name" value="Rho GTPase activation protein"/>
    <property type="match status" value="1"/>
</dbReference>
<dbReference type="InterPro" id="IPR008936">
    <property type="entry name" value="Rho_GTPase_activation_prot"/>
</dbReference>
<dbReference type="GeneID" id="20225711"/>
<dbReference type="GO" id="GO:0003676">
    <property type="term" value="F:nucleic acid binding"/>
    <property type="evidence" value="ECO:0007669"/>
    <property type="project" value="InterPro"/>
</dbReference>
<protein>
    <recommendedName>
        <fullName evidence="2">Rho-GAP domain-containing protein</fullName>
    </recommendedName>
</protein>
<dbReference type="SUPFAM" id="SSF54928">
    <property type="entry name" value="RNA-binding domain, RBD"/>
    <property type="match status" value="2"/>
</dbReference>
<sequence length="1316" mass="137386">MGSAASSAVGPSGYSLDDLLAHRSATGDLTAQALCDLAQTHFDVAWRPEDLAKHRVVQGKASPAPGDAVVIDGDGFRDYVGKACVRKGNAVSFPEKPGDIYSLISPLEARQGFPRALAALKANPKLAAQPMRGHGAGSSWLPLHCVLLLGPKFQGWWWPLAEPLVGALLQAHPRAAQQRVLEGVPFPFGHLPLELAVTRGWDARVVAKVHGAYRAAASTLDPIRLPKAALSKAAKAEKKTAGKGAKPPPASSAPEIALHEIKGGGTVATLAAAGWKKEDAPESIRGLRWCRKAAESCKPRIKLDVLLLLPKPDKDLGNWSDGREIRRSFEDKLSSKACKAAKHASKRAKRAENFAKKAMGKGKKIADDPNKAKAAVAELLEAAALYASIVETLVAAHEGFVVLDDSKLAAAKTEYGGKRTAALERADTIDLLPLNPTAPGQLARAWYDAMHAGGHAPPEAPNAAAPPETDAPASSAKGGAEPKKDWASPSGLPAPAHGGAMGPKQEKKKRASYFGGSGKKAALLPALEERVLVSLALVYDFLNARVKSSPWLYRDGGSKKAQMAVAVAIREGTIGAQLAGGKLDLDGDVPAVCAAVKQTLANHAPITGYGHYGAFLDAGGSADALRAACGSTLAPVMARALHELCGHLLAVSAAGPATQLATGQLAHVFAPLLLRASEDKGASPRADEARARTCAASILALPWTAPASRETNVERSKSWTADRPSLDGAAPVFAGAPELPSSATAPALSLGAAARVAAAARRRSSSGGSSGSLGLRSLKVSWAGAEDGPNDEDALRNAFAFAGAVHKAGISLKKHSGLVLFKDEQACARAAAEYDGPWVARRVADPVLLLQDAPPDEPPPPPPAERPLPPPAERRLSQTLPAPSSAAAAPTKKVLDVQARTLKVTWPSFAPRPKDEDLQFVFKKFGPLIQCGVGLKKRSALVLFAKAPDAADAELLYRGPWSVTRLLAAEAPAAAASDGEAPPARRRSISALAAPGGPERTLKVKWNGDVERPSEDMLRTVFGHYGAVLKCGIGKRSAALVQFADADAAAAAERGYAGPWRVARLSGSGDGSEPGTTDDDRTDDAPPPPPTAAEVRRRSLAAQTLGDEIRATIKELVGGGAAPRLLAAAPPLAAAAPPGAPGAAGGSPPRGAPEATARAARDEFAALMESQTRIAAWKSTTGWRIARKLEADLGRLRHDLDDIRGDDGGHLAYPALLGDAPRPRHTWHGDIVRRPPPKTYYERGAAFSDWKPAAGPRLGRGAYGGAYGGAPARRAYVSVGPEFNPTSPALREWWGNITSADRPVVLNISTSDRPVY</sequence>
<keyword evidence="4" id="KW-1185">Reference proteome</keyword>
<dbReference type="Gene3D" id="3.30.70.330">
    <property type="match status" value="1"/>
</dbReference>
<feature type="region of interest" description="Disordered" evidence="1">
    <location>
        <begin position="1134"/>
        <end position="1155"/>
    </location>
</feature>
<name>F0YH30_AURAN</name>
<dbReference type="InterPro" id="IPR000198">
    <property type="entry name" value="RhoGAP_dom"/>
</dbReference>
<evidence type="ECO:0000256" key="1">
    <source>
        <dbReference type="SAM" id="MobiDB-lite"/>
    </source>
</evidence>
<accession>F0YH30</accession>
<evidence type="ECO:0000313" key="3">
    <source>
        <dbReference type="EMBL" id="EGB05657.1"/>
    </source>
</evidence>
<feature type="compositionally biased region" description="Pro residues" evidence="1">
    <location>
        <begin position="856"/>
        <end position="871"/>
    </location>
</feature>
<dbReference type="OrthoDB" id="10611856at2759"/>
<feature type="compositionally biased region" description="Low complexity" evidence="1">
    <location>
        <begin position="881"/>
        <end position="890"/>
    </location>
</feature>
<dbReference type="InParanoid" id="F0YH30"/>
<feature type="region of interest" description="Disordered" evidence="1">
    <location>
        <begin position="850"/>
        <end position="891"/>
    </location>
</feature>
<dbReference type="Proteomes" id="UP000002729">
    <property type="component" value="Unassembled WGS sequence"/>
</dbReference>
<gene>
    <name evidence="3" type="ORF">AURANDRAFT_66248</name>
</gene>
<feature type="domain" description="Rho-GAP" evidence="2">
    <location>
        <begin position="529"/>
        <end position="702"/>
    </location>
</feature>
<organism evidence="4">
    <name type="scientific">Aureococcus anophagefferens</name>
    <name type="common">Harmful bloom alga</name>
    <dbReference type="NCBI Taxonomy" id="44056"/>
    <lineage>
        <taxon>Eukaryota</taxon>
        <taxon>Sar</taxon>
        <taxon>Stramenopiles</taxon>
        <taxon>Ochrophyta</taxon>
        <taxon>Pelagophyceae</taxon>
        <taxon>Pelagomonadales</taxon>
        <taxon>Pelagomonadaceae</taxon>
        <taxon>Aureococcus</taxon>
    </lineage>
</organism>
<feature type="compositionally biased region" description="Low complexity" evidence="1">
    <location>
        <begin position="1146"/>
        <end position="1155"/>
    </location>
</feature>
<feature type="region of interest" description="Disordered" evidence="1">
    <location>
        <begin position="234"/>
        <end position="253"/>
    </location>
</feature>
<dbReference type="InterPro" id="IPR035979">
    <property type="entry name" value="RBD_domain_sf"/>
</dbReference>
<dbReference type="SUPFAM" id="SSF48350">
    <property type="entry name" value="GTPase activation domain, GAP"/>
    <property type="match status" value="1"/>
</dbReference>
<evidence type="ECO:0000313" key="4">
    <source>
        <dbReference type="Proteomes" id="UP000002729"/>
    </source>
</evidence>
<feature type="compositionally biased region" description="Low complexity" evidence="1">
    <location>
        <begin position="453"/>
        <end position="476"/>
    </location>
</feature>
<proteinExistence type="predicted"/>
<dbReference type="InterPro" id="IPR012677">
    <property type="entry name" value="Nucleotide-bd_a/b_plait_sf"/>
</dbReference>
<dbReference type="KEGG" id="aaf:AURANDRAFT_66248"/>
<feature type="region of interest" description="Disordered" evidence="1">
    <location>
        <begin position="453"/>
        <end position="512"/>
    </location>
</feature>
<dbReference type="GO" id="GO:0007165">
    <property type="term" value="P:signal transduction"/>
    <property type="evidence" value="ECO:0007669"/>
    <property type="project" value="InterPro"/>
</dbReference>